<dbReference type="Proteomes" id="UP000546324">
    <property type="component" value="Unassembled WGS sequence"/>
</dbReference>
<comment type="caution">
    <text evidence="1">The sequence shown here is derived from an EMBL/GenBank/DDBJ whole genome shotgun (WGS) entry which is preliminary data.</text>
</comment>
<dbReference type="EMBL" id="JACHMQ010000001">
    <property type="protein sequence ID" value="MBB6396256.1"/>
    <property type="molecule type" value="Genomic_DNA"/>
</dbReference>
<keyword evidence="2" id="KW-1185">Reference proteome</keyword>
<reference evidence="1 2" key="1">
    <citation type="submission" date="2020-08" db="EMBL/GenBank/DDBJ databases">
        <title>Sequencing the genomes of 1000 actinobacteria strains.</title>
        <authorList>
            <person name="Klenk H.-P."/>
        </authorList>
    </citation>
    <scope>NUCLEOTIDE SEQUENCE [LARGE SCALE GENOMIC DNA]</scope>
    <source>
        <strain evidence="1 2">DSM 43675</strain>
    </source>
</reference>
<name>A0A7X0KZA3_9ACTN</name>
<protein>
    <submittedName>
        <fullName evidence="1">Uncharacterized protein</fullName>
    </submittedName>
</protein>
<sequence length="119" mass="11817">MFFFMGSTLRGGWRTSTGMKGSSGDVLADVSSFAVDAGGQAGGFEGDEGCAGGGAGYAVALGELLLAGERVARLEASGFDLVAEVRGDVLCARARLSVGVMGESADASADGDEPFGLQG</sequence>
<dbReference type="AlphaFoldDB" id="A0A7X0KZA3"/>
<evidence type="ECO:0000313" key="1">
    <source>
        <dbReference type="EMBL" id="MBB6396256.1"/>
    </source>
</evidence>
<organism evidence="1 2">
    <name type="scientific">Actinomadura coerulea</name>
    <dbReference type="NCBI Taxonomy" id="46159"/>
    <lineage>
        <taxon>Bacteria</taxon>
        <taxon>Bacillati</taxon>
        <taxon>Actinomycetota</taxon>
        <taxon>Actinomycetes</taxon>
        <taxon>Streptosporangiales</taxon>
        <taxon>Thermomonosporaceae</taxon>
        <taxon>Actinomadura</taxon>
    </lineage>
</organism>
<gene>
    <name evidence="1" type="ORF">BKA00_003170</name>
</gene>
<evidence type="ECO:0000313" key="2">
    <source>
        <dbReference type="Proteomes" id="UP000546324"/>
    </source>
</evidence>
<proteinExistence type="predicted"/>
<accession>A0A7X0KZA3</accession>